<dbReference type="AlphaFoldDB" id="R0KU58"/>
<dbReference type="OMA" id="NEYMICK"/>
<dbReference type="EMBL" id="KB908937">
    <property type="protein sequence ID" value="EOB14336.1"/>
    <property type="molecule type" value="Genomic_DNA"/>
</dbReference>
<dbReference type="OrthoDB" id="2191432at2759"/>
<accession>R0KU58</accession>
<name>R0KU58_NOSB1</name>
<dbReference type="HOGENOM" id="CLU_1180208_0_0_1"/>
<dbReference type="VEuPathDB" id="MicrosporidiaDB:NBO_29g0019"/>
<organism evidence="1 2">
    <name type="scientific">Nosema bombycis (strain CQ1 / CVCC 102059)</name>
    <name type="common">Microsporidian parasite</name>
    <name type="synonym">Pebrine of silkworm</name>
    <dbReference type="NCBI Taxonomy" id="578461"/>
    <lineage>
        <taxon>Eukaryota</taxon>
        <taxon>Fungi</taxon>
        <taxon>Fungi incertae sedis</taxon>
        <taxon>Microsporidia</taxon>
        <taxon>Nosematidae</taxon>
        <taxon>Nosema</taxon>
    </lineage>
</organism>
<sequence>MKPKTEKDKNTEQSNTGLKWEYKIPDPVPGLCYIEPKLKSDFKQHDSSLEEIIPPTITTNPLELFDIDYMGIALNSIENREKTVLKSKFSSKEKDFDYFKYFEESFDDVDDIDHPNDNNVGVKEVYDVFPYTGTSKLQIVQVDDAVGLEKDKVFKMEDCPNNNLYKIATVGDDKYRCVKFKSSDHLIFEIEGDKIYYHFIDGTYRFTKE</sequence>
<keyword evidence="2" id="KW-1185">Reference proteome</keyword>
<dbReference type="Proteomes" id="UP000016927">
    <property type="component" value="Unassembled WGS sequence"/>
</dbReference>
<protein>
    <submittedName>
        <fullName evidence="1">Uncharacterized protein</fullName>
    </submittedName>
</protein>
<evidence type="ECO:0000313" key="1">
    <source>
        <dbReference type="EMBL" id="EOB14336.1"/>
    </source>
</evidence>
<gene>
    <name evidence="1" type="ORF">NBO_29g0019</name>
</gene>
<proteinExistence type="predicted"/>
<reference evidence="1 2" key="1">
    <citation type="journal article" date="2013" name="BMC Genomics">
        <title>Comparative genomics of parasitic silkworm microsporidia reveal an association between genome expansion and host adaptation.</title>
        <authorList>
            <person name="Pan G."/>
            <person name="Xu J."/>
            <person name="Li T."/>
            <person name="Xia Q."/>
            <person name="Liu S.L."/>
            <person name="Zhang G."/>
            <person name="Li S."/>
            <person name="Li C."/>
            <person name="Liu H."/>
            <person name="Yang L."/>
            <person name="Liu T."/>
            <person name="Zhang X."/>
            <person name="Wu Z."/>
            <person name="Fan W."/>
            <person name="Dang X."/>
            <person name="Xiang H."/>
            <person name="Tao M."/>
            <person name="Li Y."/>
            <person name="Hu J."/>
            <person name="Li Z."/>
            <person name="Lin L."/>
            <person name="Luo J."/>
            <person name="Geng L."/>
            <person name="Wang L."/>
            <person name="Long M."/>
            <person name="Wan Y."/>
            <person name="He N."/>
            <person name="Zhang Z."/>
            <person name="Lu C."/>
            <person name="Keeling P.J."/>
            <person name="Wang J."/>
            <person name="Xiang Z."/>
            <person name="Zhou Z."/>
        </authorList>
    </citation>
    <scope>NUCLEOTIDE SEQUENCE [LARGE SCALE GENOMIC DNA]</scope>
    <source>
        <strain evidence="2">CQ1 / CVCC 102059</strain>
    </source>
</reference>
<evidence type="ECO:0000313" key="2">
    <source>
        <dbReference type="Proteomes" id="UP000016927"/>
    </source>
</evidence>